<accession>A0A5D0MIQ6</accession>
<dbReference type="AlphaFoldDB" id="A0A5D0MIQ6"/>
<keyword evidence="2" id="KW-1185">Reference proteome</keyword>
<evidence type="ECO:0008006" key="3">
    <source>
        <dbReference type="Google" id="ProtNLM"/>
    </source>
</evidence>
<name>A0A5D0MIQ6_9BACT</name>
<proteinExistence type="predicted"/>
<reference evidence="1" key="1">
    <citation type="submission" date="2019-08" db="EMBL/GenBank/DDBJ databases">
        <title>Genomic characterization of a novel candidate phylum (ARYD3) from a high temperature, high salinity tertiary oil reservoir in north central Oklahoma, USA.</title>
        <authorList>
            <person name="Youssef N.H."/>
            <person name="Yadav A."/>
            <person name="Elshahed M.S."/>
        </authorList>
    </citation>
    <scope>NUCLEOTIDE SEQUENCE [LARGE SCALE GENOMIC DNA]</scope>
    <source>
        <strain evidence="1">ARYD3</strain>
    </source>
</reference>
<comment type="caution">
    <text evidence="1">The sequence shown here is derived from an EMBL/GenBank/DDBJ whole genome shotgun (WGS) entry which is preliminary data.</text>
</comment>
<protein>
    <recommendedName>
        <fullName evidence="3">KOW domain-containing protein</fullName>
    </recommendedName>
</protein>
<organism evidence="1 2">
    <name type="scientific">Candidatus Mcinerneyibacterium aminivorans</name>
    <dbReference type="NCBI Taxonomy" id="2703815"/>
    <lineage>
        <taxon>Bacteria</taxon>
        <taxon>Candidatus Macinerneyibacteriota</taxon>
        <taxon>Candidatus Mcinerneyibacteria</taxon>
        <taxon>Candidatus Mcinerneyibacteriales</taxon>
        <taxon>Candidatus Mcinerneyibacteriaceae</taxon>
        <taxon>Candidatus Mcinerneyibacterium</taxon>
    </lineage>
</organism>
<evidence type="ECO:0000313" key="2">
    <source>
        <dbReference type="Proteomes" id="UP000324143"/>
    </source>
</evidence>
<dbReference type="EMBL" id="VSIX01000040">
    <property type="protein sequence ID" value="TYB31310.1"/>
    <property type="molecule type" value="Genomic_DNA"/>
</dbReference>
<evidence type="ECO:0000313" key="1">
    <source>
        <dbReference type="EMBL" id="TYB31310.1"/>
    </source>
</evidence>
<dbReference type="Proteomes" id="UP000324143">
    <property type="component" value="Unassembled WGS sequence"/>
</dbReference>
<sequence length="375" mass="41050">MAQAFTPGLKVTKETIVKKRRILPLQGEVLVKKGDKVSYDQVIARTELPGNVQPLNVANKLGIAPEEVKDVMLKGEGEKIEQGENIALYKSFFGLFKNYVKAPIDGTIDNISDVTGQVLLREPPIPIEVDAYVNGKVIDVVEKEGAVVESVATFIQGIFGLSGEKNGEIVIAVNSRDEELTADMIKEEYKNKIVVGGSYIRAKAIKKAQKVGVSGIVVGGIDDHDIKELLGYDIGVAITGHEEIGFTLVVTEGFGEMHMAERTFDLLKENEGEWASINGATQIRAGVLRPEVIIPKEKDSADMAKESTESHGLEVGDQVRIIREPNFGEIAEIVEMIPELQELESESKARTFKVKLVETGEESIVPRANVEKIEE</sequence>
<gene>
    <name evidence="1" type="ORF">FXF47_04695</name>
</gene>